<reference evidence="3" key="2">
    <citation type="submission" date="2019-10" db="EMBL/GenBank/DDBJ databases">
        <authorList>
            <consortium name="NCBI Genome Project"/>
        </authorList>
    </citation>
    <scope>NUCLEOTIDE SEQUENCE</scope>
    <source>
        <strain evidence="3">NI907</strain>
    </source>
</reference>
<dbReference type="KEGG" id="pgri:PgNI_12261"/>
<dbReference type="AlphaFoldDB" id="A0A6P8AMY2"/>
<dbReference type="Proteomes" id="UP000515153">
    <property type="component" value="Unplaced"/>
</dbReference>
<proteinExistence type="predicted"/>
<dbReference type="RefSeq" id="XP_030976246.1">
    <property type="nucleotide sequence ID" value="XM_031132215.1"/>
</dbReference>
<reference evidence="3" key="1">
    <citation type="journal article" date="2019" name="Mol. Biol. Evol.">
        <title>Blast fungal genomes show frequent chromosomal changes, gene gains and losses, and effector gene turnover.</title>
        <authorList>
            <person name="Gomez Luciano L.B."/>
            <person name="Jason Tsai I."/>
            <person name="Chuma I."/>
            <person name="Tosa Y."/>
            <person name="Chen Y.H."/>
            <person name="Li J.Y."/>
            <person name="Li M.Y."/>
            <person name="Jade Lu M.Y."/>
            <person name="Nakayashiki H."/>
            <person name="Li W.H."/>
        </authorList>
    </citation>
    <scope>NUCLEOTIDE SEQUENCE</scope>
    <source>
        <strain evidence="3">NI907</strain>
    </source>
</reference>
<reference evidence="3" key="3">
    <citation type="submission" date="2025-08" db="UniProtKB">
        <authorList>
            <consortium name="RefSeq"/>
        </authorList>
    </citation>
    <scope>IDENTIFICATION</scope>
    <source>
        <strain evidence="3">NI907</strain>
    </source>
</reference>
<feature type="region of interest" description="Disordered" evidence="1">
    <location>
        <begin position="147"/>
        <end position="183"/>
    </location>
</feature>
<evidence type="ECO:0000256" key="1">
    <source>
        <dbReference type="SAM" id="MobiDB-lite"/>
    </source>
</evidence>
<protein>
    <submittedName>
        <fullName evidence="3">Uncharacterized protein</fullName>
    </submittedName>
</protein>
<gene>
    <name evidence="3" type="ORF">PgNI_12261</name>
</gene>
<evidence type="ECO:0000313" key="2">
    <source>
        <dbReference type="Proteomes" id="UP000515153"/>
    </source>
</evidence>
<feature type="compositionally biased region" description="Basic residues" evidence="1">
    <location>
        <begin position="169"/>
        <end position="183"/>
    </location>
</feature>
<name>A0A6P8AMY2_PYRGI</name>
<dbReference type="GeneID" id="41967120"/>
<evidence type="ECO:0000313" key="3">
    <source>
        <dbReference type="RefSeq" id="XP_030976246.1"/>
    </source>
</evidence>
<keyword evidence="2" id="KW-1185">Reference proteome</keyword>
<accession>A0A6P8AMY2</accession>
<organism evidence="2 3">
    <name type="scientific">Pyricularia grisea</name>
    <name type="common">Crabgrass-specific blast fungus</name>
    <name type="synonym">Magnaporthe grisea</name>
    <dbReference type="NCBI Taxonomy" id="148305"/>
    <lineage>
        <taxon>Eukaryota</taxon>
        <taxon>Fungi</taxon>
        <taxon>Dikarya</taxon>
        <taxon>Ascomycota</taxon>
        <taxon>Pezizomycotina</taxon>
        <taxon>Sordariomycetes</taxon>
        <taxon>Sordariomycetidae</taxon>
        <taxon>Magnaporthales</taxon>
        <taxon>Pyriculariaceae</taxon>
        <taxon>Pyricularia</taxon>
    </lineage>
</organism>
<sequence>MDFYLPSVKYEHGSDMDSRYLSIADLSGIPALFLCHHSLHPSLNTVPVCPGPLPLAMCLRVSLSNTYMAPPMTTGDALAVNITERTVQVRYIFLSIYRMSRHLPLLHRQTMDITIESYSHHHATPFFERPCPSPVYVAAHALVSPTTSPKAFGHSRQRKRATSNGTRVRSSRRGRWGYKGSRR</sequence>